<dbReference type="Gene3D" id="3.40.50.300">
    <property type="entry name" value="P-loop containing nucleotide triphosphate hydrolases"/>
    <property type="match status" value="1"/>
</dbReference>
<dbReference type="Gene3D" id="3.30.70.20">
    <property type="match status" value="1"/>
</dbReference>
<dbReference type="PROSITE" id="PS51379">
    <property type="entry name" value="4FE4S_FER_2"/>
    <property type="match status" value="2"/>
</dbReference>
<dbReference type="InterPro" id="IPR017900">
    <property type="entry name" value="4Fe4S_Fe_S_CS"/>
</dbReference>
<dbReference type="Pfam" id="PF01656">
    <property type="entry name" value="CbiA"/>
    <property type="match status" value="1"/>
</dbReference>
<dbReference type="PANTHER" id="PTHR43063:SF1">
    <property type="entry name" value="4FE-4S CLUSTER CONTAINING PARA FAMILY ATPASE PROTEIN"/>
    <property type="match status" value="1"/>
</dbReference>
<keyword evidence="5" id="KW-0547">Nucleotide-binding</keyword>
<dbReference type="GO" id="GO:0005524">
    <property type="term" value="F:ATP binding"/>
    <property type="evidence" value="ECO:0007669"/>
    <property type="project" value="UniProtKB-KW"/>
</dbReference>
<proteinExistence type="predicted"/>
<dbReference type="PANTHER" id="PTHR43063">
    <property type="entry name" value="4FE-4S CLUSTER CONTAINING PARA FAMILY ATPASE PROTEIN"/>
    <property type="match status" value="1"/>
</dbReference>
<evidence type="ECO:0000256" key="1">
    <source>
        <dbReference type="ARBA" id="ARBA00022723"/>
    </source>
</evidence>
<keyword evidence="2" id="KW-0408">Iron</keyword>
<dbReference type="EMBL" id="JAPDPJ010000035">
    <property type="protein sequence ID" value="MCW3787722.1"/>
    <property type="molecule type" value="Genomic_DNA"/>
</dbReference>
<evidence type="ECO:0000256" key="2">
    <source>
        <dbReference type="ARBA" id="ARBA00023004"/>
    </source>
</evidence>
<sequence length="297" mass="32618">MSYKIAIASGKGGTGKTSVAVNLYHFLAREFTGNIQILDCDVEEPNDLLFFTEHKQGLQETINQLIPEIDAELCTYCRNCSEYCEFNALTIIPPVKFIQVNDVLCHSCGACSVACTEEALKEVKHSIGTVTNYDLGLGKGLLEGKLRIGSAMQTMLIKELKSRADSNCDILIFDAPPGTSCSVVQTVVDADFVVLVTEPTPFGLHDLKLTIELMKDLNKDFGVVINKAGLGSGETQEYLVQNNIEILGEIPFKREFAELYAEGLLGDHMSEDLKSDFIKIVNVLGQKILVNEGNYHS</sequence>
<protein>
    <submittedName>
        <fullName evidence="5">ATP-binding protein</fullName>
    </submittedName>
</protein>
<dbReference type="InterPro" id="IPR017896">
    <property type="entry name" value="4Fe4S_Fe-S-bd"/>
</dbReference>
<dbReference type="GO" id="GO:0051536">
    <property type="term" value="F:iron-sulfur cluster binding"/>
    <property type="evidence" value="ECO:0007669"/>
    <property type="project" value="UniProtKB-KW"/>
</dbReference>
<dbReference type="AlphaFoldDB" id="A0AAE3M698"/>
<dbReference type="Proteomes" id="UP001209229">
    <property type="component" value="Unassembled WGS sequence"/>
</dbReference>
<feature type="domain" description="4Fe-4S ferredoxin-type" evidence="4">
    <location>
        <begin position="65"/>
        <end position="94"/>
    </location>
</feature>
<dbReference type="GO" id="GO:0046872">
    <property type="term" value="F:metal ion binding"/>
    <property type="evidence" value="ECO:0007669"/>
    <property type="project" value="UniProtKB-KW"/>
</dbReference>
<reference evidence="5" key="1">
    <citation type="submission" date="2022-10" db="EMBL/GenBank/DDBJ databases">
        <authorList>
            <person name="Yu W.X."/>
        </authorList>
    </citation>
    <scope>NUCLEOTIDE SEQUENCE</scope>
    <source>
        <strain evidence="5">AAT</strain>
    </source>
</reference>
<dbReference type="PROSITE" id="PS00198">
    <property type="entry name" value="4FE4S_FER_1"/>
    <property type="match status" value="1"/>
</dbReference>
<keyword evidence="1" id="KW-0479">Metal-binding</keyword>
<dbReference type="SUPFAM" id="SSF52540">
    <property type="entry name" value="P-loop containing nucleoside triphosphate hydrolases"/>
    <property type="match status" value="1"/>
</dbReference>
<gene>
    <name evidence="5" type="ORF">OM075_14695</name>
</gene>
<accession>A0AAE3M698</accession>
<organism evidence="5 6">
    <name type="scientific">Plebeiibacterium sediminum</name>
    <dbReference type="NCBI Taxonomy" id="2992112"/>
    <lineage>
        <taxon>Bacteria</taxon>
        <taxon>Pseudomonadati</taxon>
        <taxon>Bacteroidota</taxon>
        <taxon>Bacteroidia</taxon>
        <taxon>Marinilabiliales</taxon>
        <taxon>Marinilabiliaceae</taxon>
        <taxon>Plebeiibacterium</taxon>
    </lineage>
</organism>
<comment type="caution">
    <text evidence="5">The sequence shown here is derived from an EMBL/GenBank/DDBJ whole genome shotgun (WGS) entry which is preliminary data.</text>
</comment>
<name>A0AAE3M698_9BACT</name>
<evidence type="ECO:0000259" key="4">
    <source>
        <dbReference type="PROSITE" id="PS51379"/>
    </source>
</evidence>
<dbReference type="RefSeq" id="WP_301191286.1">
    <property type="nucleotide sequence ID" value="NZ_JAPDPJ010000035.1"/>
</dbReference>
<keyword evidence="5" id="KW-0067">ATP-binding</keyword>
<feature type="domain" description="4Fe-4S ferredoxin-type" evidence="4">
    <location>
        <begin position="96"/>
        <end position="125"/>
    </location>
</feature>
<keyword evidence="6" id="KW-1185">Reference proteome</keyword>
<dbReference type="InterPro" id="IPR002586">
    <property type="entry name" value="CobQ/CobB/MinD/ParA_Nub-bd_dom"/>
</dbReference>
<evidence type="ECO:0000256" key="3">
    <source>
        <dbReference type="ARBA" id="ARBA00023014"/>
    </source>
</evidence>
<evidence type="ECO:0000313" key="6">
    <source>
        <dbReference type="Proteomes" id="UP001209229"/>
    </source>
</evidence>
<evidence type="ECO:0000313" key="5">
    <source>
        <dbReference type="EMBL" id="MCW3787722.1"/>
    </source>
</evidence>
<dbReference type="InterPro" id="IPR027417">
    <property type="entry name" value="P-loop_NTPase"/>
</dbReference>
<keyword evidence="3" id="KW-0411">Iron-sulfur</keyword>
<dbReference type="Pfam" id="PF00037">
    <property type="entry name" value="Fer4"/>
    <property type="match status" value="1"/>
</dbReference>